<evidence type="ECO:0000313" key="2">
    <source>
        <dbReference type="Proteomes" id="UP001239994"/>
    </source>
</evidence>
<reference evidence="1" key="1">
    <citation type="submission" date="2023-03" db="EMBL/GenBank/DDBJ databases">
        <title>Electrophorus voltai genome.</title>
        <authorList>
            <person name="Bian C."/>
        </authorList>
    </citation>
    <scope>NUCLEOTIDE SEQUENCE</scope>
    <source>
        <strain evidence="1">CB-2022</strain>
        <tissue evidence="1">Muscle</tissue>
    </source>
</reference>
<evidence type="ECO:0000313" key="1">
    <source>
        <dbReference type="EMBL" id="KAK1799775.1"/>
    </source>
</evidence>
<name>A0AAD8ZLQ3_9TELE</name>
<accession>A0AAD8ZLQ3</accession>
<dbReference type="AlphaFoldDB" id="A0AAD8ZLQ3"/>
<dbReference type="EMBL" id="JAROKS010000011">
    <property type="protein sequence ID" value="KAK1799775.1"/>
    <property type="molecule type" value="Genomic_DNA"/>
</dbReference>
<proteinExistence type="predicted"/>
<organism evidence="1 2">
    <name type="scientific">Electrophorus voltai</name>
    <dbReference type="NCBI Taxonomy" id="2609070"/>
    <lineage>
        <taxon>Eukaryota</taxon>
        <taxon>Metazoa</taxon>
        <taxon>Chordata</taxon>
        <taxon>Craniata</taxon>
        <taxon>Vertebrata</taxon>
        <taxon>Euteleostomi</taxon>
        <taxon>Actinopterygii</taxon>
        <taxon>Neopterygii</taxon>
        <taxon>Teleostei</taxon>
        <taxon>Ostariophysi</taxon>
        <taxon>Gymnotiformes</taxon>
        <taxon>Gymnotoidei</taxon>
        <taxon>Gymnotidae</taxon>
        <taxon>Electrophorus</taxon>
    </lineage>
</organism>
<protein>
    <submittedName>
        <fullName evidence="1">Uncharacterized protein</fullName>
    </submittedName>
</protein>
<comment type="caution">
    <text evidence="1">The sequence shown here is derived from an EMBL/GenBank/DDBJ whole genome shotgun (WGS) entry which is preliminary data.</text>
</comment>
<gene>
    <name evidence="1" type="ORF">P4O66_006303</name>
</gene>
<dbReference type="Proteomes" id="UP001239994">
    <property type="component" value="Unassembled WGS sequence"/>
</dbReference>
<sequence>MLLQWSTSPFTLMKLASTLPKTRSRARIIRHHAIVSVPGQCSSNSTKYGAISQNGVVRHHATLAFYHTAHIITFLNTLHNVLIPYNQGDGPEQSRFVVIWNNVSTRLLRRWRKLEVTLMREHARQYFPHCLTRGNITCYVDEIYGQTEIGDKMHSSFLCQS</sequence>
<keyword evidence="2" id="KW-1185">Reference proteome</keyword>